<feature type="region of interest" description="Disordered" evidence="1">
    <location>
        <begin position="171"/>
        <end position="221"/>
    </location>
</feature>
<dbReference type="SUPFAM" id="SSF47807">
    <property type="entry name" value="5' to 3' exonuclease, C-terminal subdomain"/>
    <property type="match status" value="1"/>
</dbReference>
<dbReference type="SUPFAM" id="SSF88723">
    <property type="entry name" value="PIN domain-like"/>
    <property type="match status" value="1"/>
</dbReference>
<dbReference type="GO" id="GO:0000981">
    <property type="term" value="F:DNA-binding transcription factor activity, RNA polymerase II-specific"/>
    <property type="evidence" value="ECO:0007669"/>
    <property type="project" value="InterPro"/>
</dbReference>
<feature type="region of interest" description="Disordered" evidence="1">
    <location>
        <begin position="1425"/>
        <end position="1452"/>
    </location>
</feature>
<accession>A0A1Y2A3Z2</accession>
<feature type="compositionally biased region" description="Polar residues" evidence="1">
    <location>
        <begin position="299"/>
        <end position="314"/>
    </location>
</feature>
<evidence type="ECO:0000259" key="2">
    <source>
        <dbReference type="SMART" id="SM00484"/>
    </source>
</evidence>
<feature type="compositionally biased region" description="Polar residues" evidence="1">
    <location>
        <begin position="1624"/>
        <end position="1633"/>
    </location>
</feature>
<keyword evidence="4" id="KW-1185">Reference proteome</keyword>
<evidence type="ECO:0000313" key="3">
    <source>
        <dbReference type="EMBL" id="ORY17070.1"/>
    </source>
</evidence>
<dbReference type="Proteomes" id="UP000193144">
    <property type="component" value="Unassembled WGS sequence"/>
</dbReference>
<evidence type="ECO:0000313" key="4">
    <source>
        <dbReference type="Proteomes" id="UP000193144"/>
    </source>
</evidence>
<feature type="domain" description="XPG-I" evidence="2">
    <location>
        <begin position="1190"/>
        <end position="1259"/>
    </location>
</feature>
<feature type="compositionally biased region" description="Pro residues" evidence="1">
    <location>
        <begin position="1728"/>
        <end position="1740"/>
    </location>
</feature>
<feature type="compositionally biased region" description="Basic and acidic residues" evidence="1">
    <location>
        <begin position="1441"/>
        <end position="1452"/>
    </location>
</feature>
<feature type="compositionally biased region" description="Polar residues" evidence="1">
    <location>
        <begin position="691"/>
        <end position="702"/>
    </location>
</feature>
<gene>
    <name evidence="3" type="ORF">BCR34DRAFT_583837</name>
</gene>
<feature type="region of interest" description="Disordered" evidence="1">
    <location>
        <begin position="547"/>
        <end position="587"/>
    </location>
</feature>
<dbReference type="EMBL" id="MCFA01000014">
    <property type="protein sequence ID" value="ORY17070.1"/>
    <property type="molecule type" value="Genomic_DNA"/>
</dbReference>
<dbReference type="PANTHER" id="PTHR11081">
    <property type="entry name" value="FLAP ENDONUCLEASE FAMILY MEMBER"/>
    <property type="match status" value="1"/>
</dbReference>
<evidence type="ECO:0000256" key="1">
    <source>
        <dbReference type="SAM" id="MobiDB-lite"/>
    </source>
</evidence>
<dbReference type="Gene3D" id="3.40.50.1010">
    <property type="entry name" value="5'-nuclease"/>
    <property type="match status" value="2"/>
</dbReference>
<dbReference type="GO" id="GO:0008270">
    <property type="term" value="F:zinc ion binding"/>
    <property type="evidence" value="ECO:0007669"/>
    <property type="project" value="InterPro"/>
</dbReference>
<comment type="caution">
    <text evidence="3">The sequence shown here is derived from an EMBL/GenBank/DDBJ whole genome shotgun (WGS) entry which is preliminary data.</text>
</comment>
<dbReference type="OrthoDB" id="5958943at2759"/>
<dbReference type="PRINTS" id="PR00853">
    <property type="entry name" value="XPGRADSUPER"/>
</dbReference>
<feature type="compositionally biased region" description="Basic residues" evidence="1">
    <location>
        <begin position="1428"/>
        <end position="1440"/>
    </location>
</feature>
<feature type="region of interest" description="Disordered" evidence="1">
    <location>
        <begin position="687"/>
        <end position="717"/>
    </location>
</feature>
<dbReference type="InterPro" id="IPR036864">
    <property type="entry name" value="Zn2-C6_fun-type_DNA-bd_sf"/>
</dbReference>
<dbReference type="PANTHER" id="PTHR11081:SF62">
    <property type="entry name" value="XPG-I DOMAIN-CONTAINING PROTEIN"/>
    <property type="match status" value="1"/>
</dbReference>
<dbReference type="InterPro" id="IPR006086">
    <property type="entry name" value="XPG-I_dom"/>
</dbReference>
<sequence length="1922" mass="212755">MWQGEAVLGLTCVAFPAFPRRNGQGDVELTNARGVRISATVPPVALRESLSFFIPISILYPEIAAMNFVDSQPRSFLDYAWTTPSPAPGSIAKSSKTSRKQNRCCDQCRKGKRACDAAILEDTLLDNNGSSGDSPTVFHYSDVFGPLSACSNCEKTKKTCTFEWLRSQRILQATPQPNTAPPAKRRRKSSPSNKNQTRAESAGQLRAEAAPHSSALTETSFGGGGDCVTAKSSSSLEFGQATFADFPGVIPSFDMSLISPFFASKTSQESCNDIGSGLSDCIGQLPKVVEDASVDRDSGQGSSVGSLSEGTQESPDGESPSHVGPGSTGQFDDPSKPSDLMVRIPRKRRRRSSSNTDSPREALLPSLSIANQFILSSNNSFLTEGLLKIYHDSFENALSCWLTERTCPYSKNLEVTTTNDSGPDWNRIYHRVFKLDRLASGIRGRHLTFAEDKAASRAINAAIFSFATQWAQSSQRSKAKYPFHSDGSDKTGGVFSATDEPSPTREFDRSLQISAWHEARLALQSAAEIESFRVVLAQIVFSLTQKPADESRNGETKSKKQNNDLENSSPPPIINREAPDQSGDTDLNDCEDLLSKLNLTIDGEGPPIHLEQGLRLIHSLRSKMAMSGNANDATHSIITKARCSKRKNLNALDAADRGTVDLLFWLGIMLDTLSSAMHKRPLVVSDEDSDIYSNEPKSTENGANEDMTSETGNGQERNAEGLWDDYLFARQRKRLQASCVRWPCSYDQAASLLCDAAPVKVLLFRKVTRIQTLLSRNVRGQRMERAIDAALQVYKHWEQLYAPFIRDCTEKHDSLPPRVQSWYICLTGHWHLATLLLADLVEIIDNSEMSCASSRQERVSTNFVATFREANCHALSDLAKCACPREDASFPNSREFHFAVNQGALLTEPWTAVLIRAFAKAGVILLETEESLGSDISSAQFQKDAFRRADDCVKALWYLGRKSDMALAAAKILGDALRQRRKGVEEKVNEMSSFLEAELWEGFEEMNGGFGVDTSLAFQPMYPDLGLPLALEPIRCRNPRRVRGCHYPETKLLGRCAPRDPARQQAPRWASQSMRSTAQPMEYQHSVPLAKLAEEHYEKHGRPLRVAIDEASWRFNNLTQQQVYIIRDKSGEPAFQGIEKQMFYRLCRVLRLNIHLIFVFDGPGRPWKRGCRGGGKIDYEKRRLLQELCRYLKIPYHEAPSEAEAECARMQTLGVVDAVWSEDSDTLMFGCDLFISDDRLAKEKGNTDRSKENTKKSGSSVKIVRRADIESALGLDREALVLFAMLCGGDYDMQGLPKCGPRMAMRAIAAGLGTGLCRCRTQADCDSWREELIDAINHFPRAQQVHVPFGYPSIKTLNKYNLPKVSSDDALRSLRGLRNGWTHPIDEAKLLELTSTRFNIWGRLYMNWVAPILLVKHFVAQDETSPRRNSHQIKLTKQRTRKGDELDPPSLERKLTFSPFGVSVLGEKDFTGDNEGKWAGVRTEPFDPNYRVESELPIYWLKRALPPDDFDPPPTAPKKTPSKRKQPVDSEEGAVAGRQQPPAKRKKKPPASGRSADAHDARTADSSSISSPREAKATHLPTPSRPSINNVWSLSEAGRVVIAPLLDSDDENEDGHRPRHSKSSDYPSRPNTSKPRRVAGRRTPPAATGPPLARGSGPEIIDLGSGSEESDDDSEFPPIEPVRTSIEEVHRPGEVAIDEDISWGDWEEDPDSLFVAQDSPIRMGVKATPPPTLSAAPPPGSIRHATPNSKKTSAATGTIDSIDLTSDSQEWSFPSPVAASNTSPLPLAIRIPRVEPGRSTKQITPSKTKRRNPQPTVASIIARNQHKLTDVAYTSPMELADVRVRKTRVGVCAHIEKPRGENYHVDSREDKSSRGDLMIGVEGPPRTEHEFDAPQSRFPSAMMAFSGTVSRYYLAAVAFVKL</sequence>
<dbReference type="InterPro" id="IPR029060">
    <property type="entry name" value="PIN-like_dom_sf"/>
</dbReference>
<feature type="region of interest" description="Disordered" evidence="1">
    <location>
        <begin position="1505"/>
        <end position="1755"/>
    </location>
</feature>
<dbReference type="GO" id="GO:0006281">
    <property type="term" value="P:DNA repair"/>
    <property type="evidence" value="ECO:0007669"/>
    <property type="project" value="UniProtKB-ARBA"/>
</dbReference>
<organism evidence="3 4">
    <name type="scientific">Clohesyomyces aquaticus</name>
    <dbReference type="NCBI Taxonomy" id="1231657"/>
    <lineage>
        <taxon>Eukaryota</taxon>
        <taxon>Fungi</taxon>
        <taxon>Dikarya</taxon>
        <taxon>Ascomycota</taxon>
        <taxon>Pezizomycotina</taxon>
        <taxon>Dothideomycetes</taxon>
        <taxon>Pleosporomycetidae</taxon>
        <taxon>Pleosporales</taxon>
        <taxon>Lindgomycetaceae</taxon>
        <taxon>Clohesyomyces</taxon>
    </lineage>
</organism>
<protein>
    <recommendedName>
        <fullName evidence="2">XPG-I domain-containing protein</fullName>
    </recommendedName>
</protein>
<feature type="compositionally biased region" description="Polar residues" evidence="1">
    <location>
        <begin position="1746"/>
        <end position="1755"/>
    </location>
</feature>
<feature type="compositionally biased region" description="Acidic residues" evidence="1">
    <location>
        <begin position="1696"/>
        <end position="1711"/>
    </location>
</feature>
<proteinExistence type="predicted"/>
<name>A0A1Y2A3Z2_9PLEO</name>
<dbReference type="GO" id="GO:0017108">
    <property type="term" value="F:5'-flap endonuclease activity"/>
    <property type="evidence" value="ECO:0007669"/>
    <property type="project" value="TreeGrafter"/>
</dbReference>
<dbReference type="InterPro" id="IPR006084">
    <property type="entry name" value="XPG/Rad2"/>
</dbReference>
<feature type="compositionally biased region" description="Polar residues" evidence="1">
    <location>
        <begin position="190"/>
        <end position="199"/>
    </location>
</feature>
<feature type="region of interest" description="Disordered" evidence="1">
    <location>
        <begin position="480"/>
        <end position="506"/>
    </location>
</feature>
<dbReference type="Gene3D" id="4.10.240.10">
    <property type="entry name" value="Zn(2)-C6 fungal-type DNA-binding domain"/>
    <property type="match status" value="1"/>
</dbReference>
<dbReference type="STRING" id="1231657.A0A1Y2A3Z2"/>
<dbReference type="SMART" id="SM00484">
    <property type="entry name" value="XPGI"/>
    <property type="match status" value="1"/>
</dbReference>
<feature type="region of interest" description="Disordered" evidence="1">
    <location>
        <begin position="292"/>
        <end position="361"/>
    </location>
</feature>
<dbReference type="CDD" id="cd09870">
    <property type="entry name" value="PIN_YEN1"/>
    <property type="match status" value="1"/>
</dbReference>
<dbReference type="InterPro" id="IPR036279">
    <property type="entry name" value="5-3_exonuclease_C_sf"/>
</dbReference>
<feature type="compositionally biased region" description="Basic and acidic residues" evidence="1">
    <location>
        <begin position="547"/>
        <end position="563"/>
    </location>
</feature>
<dbReference type="Pfam" id="PF00867">
    <property type="entry name" value="XPG_I"/>
    <property type="match status" value="1"/>
</dbReference>
<reference evidence="3 4" key="1">
    <citation type="submission" date="2016-07" db="EMBL/GenBank/DDBJ databases">
        <title>Pervasive Adenine N6-methylation of Active Genes in Fungi.</title>
        <authorList>
            <consortium name="DOE Joint Genome Institute"/>
            <person name="Mondo S.J."/>
            <person name="Dannebaum R.O."/>
            <person name="Kuo R.C."/>
            <person name="Labutti K."/>
            <person name="Haridas S."/>
            <person name="Kuo A."/>
            <person name="Salamov A."/>
            <person name="Ahrendt S.R."/>
            <person name="Lipzen A."/>
            <person name="Sullivan W."/>
            <person name="Andreopoulos W.B."/>
            <person name="Clum A."/>
            <person name="Lindquist E."/>
            <person name="Daum C."/>
            <person name="Ramamoorthy G.K."/>
            <person name="Gryganskyi A."/>
            <person name="Culley D."/>
            <person name="Magnuson J.K."/>
            <person name="James T.Y."/>
            <person name="O'Malley M.A."/>
            <person name="Stajich J.E."/>
            <person name="Spatafora J.W."/>
            <person name="Visel A."/>
            <person name="Grigoriev I.V."/>
        </authorList>
    </citation>
    <scope>NUCLEOTIDE SEQUENCE [LARGE SCALE GENOMIC DNA]</scope>
    <source>
        <strain evidence="3 4">CBS 115471</strain>
    </source>
</reference>
<dbReference type="Gene3D" id="1.10.150.20">
    <property type="entry name" value="5' to 3' exonuclease, C-terminal subdomain"/>
    <property type="match status" value="1"/>
</dbReference>